<dbReference type="FunFam" id="3.20.110.10:FF:000001">
    <property type="entry name" value="Alpha-mannosidase"/>
    <property type="match status" value="1"/>
</dbReference>
<dbReference type="SUPFAM" id="SSF74650">
    <property type="entry name" value="Galactose mutarotase-like"/>
    <property type="match status" value="1"/>
</dbReference>
<keyword evidence="5 11" id="KW-0732">Signal</keyword>
<dbReference type="Gene3D" id="2.60.40.1360">
    <property type="match status" value="1"/>
</dbReference>
<feature type="domain" description="Glycoside hydrolase family 38 central" evidence="12">
    <location>
        <begin position="357"/>
        <end position="431"/>
    </location>
</feature>
<dbReference type="InterPro" id="IPR011330">
    <property type="entry name" value="Glyco_hydro/deAcase_b/a-brl"/>
</dbReference>
<dbReference type="Pfam" id="PF21260">
    <property type="entry name" value="Laman-like_dom"/>
    <property type="match status" value="1"/>
</dbReference>
<keyword evidence="14" id="KW-1185">Reference proteome</keyword>
<dbReference type="OrthoDB" id="2016903at2759"/>
<dbReference type="InterPro" id="IPR027291">
    <property type="entry name" value="Glyco_hydro_38_N_sf"/>
</dbReference>
<evidence type="ECO:0000256" key="6">
    <source>
        <dbReference type="ARBA" id="ARBA00022801"/>
    </source>
</evidence>
<evidence type="ECO:0000256" key="4">
    <source>
        <dbReference type="ARBA" id="ARBA00022723"/>
    </source>
</evidence>
<reference evidence="13" key="1">
    <citation type="submission" date="2020-09" db="EMBL/GenBank/DDBJ databases">
        <title>Genome-Enabled Discovery of Anthraquinone Biosynthesis in Senna tora.</title>
        <authorList>
            <person name="Kang S.-H."/>
            <person name="Pandey R.P."/>
            <person name="Lee C.-M."/>
            <person name="Sim J.-S."/>
            <person name="Jeong J.-T."/>
            <person name="Choi B.-S."/>
            <person name="Jung M."/>
            <person name="Ginzburg D."/>
            <person name="Zhao K."/>
            <person name="Won S.Y."/>
            <person name="Oh T.-J."/>
            <person name="Yu Y."/>
            <person name="Kim N.-H."/>
            <person name="Lee O.R."/>
            <person name="Lee T.-H."/>
            <person name="Bashyal P."/>
            <person name="Kim T.-S."/>
            <person name="Lee W.-H."/>
            <person name="Kawkins C."/>
            <person name="Kim C.-K."/>
            <person name="Kim J.S."/>
            <person name="Ahn B.O."/>
            <person name="Rhee S.Y."/>
            <person name="Sohng J.K."/>
        </authorList>
    </citation>
    <scope>NUCLEOTIDE SEQUENCE</scope>
    <source>
        <tissue evidence="13">Leaf</tissue>
    </source>
</reference>
<feature type="chain" id="PRO_5033105367" description="Alpha-mannosidase" evidence="11">
    <location>
        <begin position="25"/>
        <end position="1004"/>
    </location>
</feature>
<keyword evidence="4 11" id="KW-0479">Metal-binding</keyword>
<dbReference type="GO" id="GO:0030246">
    <property type="term" value="F:carbohydrate binding"/>
    <property type="evidence" value="ECO:0007669"/>
    <property type="project" value="InterPro"/>
</dbReference>
<dbReference type="AlphaFoldDB" id="A0A834TZ71"/>
<dbReference type="SUPFAM" id="SSF88713">
    <property type="entry name" value="Glycoside hydrolase/deacetylase"/>
    <property type="match status" value="1"/>
</dbReference>
<accession>A0A834TZ71</accession>
<keyword evidence="9" id="KW-0325">Glycoprotein</keyword>
<dbReference type="InterPro" id="IPR028995">
    <property type="entry name" value="Glyco_hydro_57/38_cen_sf"/>
</dbReference>
<dbReference type="FunFam" id="2.60.40.1180:FF:000030">
    <property type="entry name" value="Alpha-mannosidase"/>
    <property type="match status" value="1"/>
</dbReference>
<dbReference type="EC" id="3.2.1.-" evidence="11"/>
<keyword evidence="7 11" id="KW-0862">Zinc</keyword>
<dbReference type="Gene3D" id="2.60.40.1180">
    <property type="entry name" value="Golgi alpha-mannosidase II"/>
    <property type="match status" value="1"/>
</dbReference>
<organism evidence="13 14">
    <name type="scientific">Senna tora</name>
    <dbReference type="NCBI Taxonomy" id="362788"/>
    <lineage>
        <taxon>Eukaryota</taxon>
        <taxon>Viridiplantae</taxon>
        <taxon>Streptophyta</taxon>
        <taxon>Embryophyta</taxon>
        <taxon>Tracheophyta</taxon>
        <taxon>Spermatophyta</taxon>
        <taxon>Magnoliopsida</taxon>
        <taxon>eudicotyledons</taxon>
        <taxon>Gunneridae</taxon>
        <taxon>Pentapetalae</taxon>
        <taxon>rosids</taxon>
        <taxon>fabids</taxon>
        <taxon>Fabales</taxon>
        <taxon>Fabaceae</taxon>
        <taxon>Caesalpinioideae</taxon>
        <taxon>Cassia clade</taxon>
        <taxon>Senna</taxon>
    </lineage>
</organism>
<dbReference type="SUPFAM" id="SSF88688">
    <property type="entry name" value="Families 57/38 glycoside transferase middle domain"/>
    <property type="match status" value="1"/>
</dbReference>
<dbReference type="FunFam" id="1.20.1270.50:FF:000003">
    <property type="entry name" value="Alpha-mannosidase"/>
    <property type="match status" value="1"/>
</dbReference>
<evidence type="ECO:0000256" key="3">
    <source>
        <dbReference type="ARBA" id="ARBA00012752"/>
    </source>
</evidence>
<evidence type="ECO:0000313" key="13">
    <source>
        <dbReference type="EMBL" id="KAF7828971.1"/>
    </source>
</evidence>
<dbReference type="InterPro" id="IPR048534">
    <property type="entry name" value="Man2a1-like_dom"/>
</dbReference>
<dbReference type="InterPro" id="IPR011682">
    <property type="entry name" value="Glyco_hydro_38_C"/>
</dbReference>
<dbReference type="Gene3D" id="3.20.110.10">
    <property type="entry name" value="Glycoside hydrolase 38, N terminal domain"/>
    <property type="match status" value="1"/>
</dbReference>
<dbReference type="InterPro" id="IPR015341">
    <property type="entry name" value="Glyco_hydro_38_cen"/>
</dbReference>
<dbReference type="InterPro" id="IPR000602">
    <property type="entry name" value="Glyco_hydro_38_N"/>
</dbReference>
<dbReference type="InterPro" id="IPR037094">
    <property type="entry name" value="Glyco_hydro_38_cen_sf"/>
</dbReference>
<keyword evidence="6 11" id="KW-0378">Hydrolase</keyword>
<evidence type="ECO:0000256" key="7">
    <source>
        <dbReference type="ARBA" id="ARBA00022833"/>
    </source>
</evidence>
<comment type="cofactor">
    <cofactor evidence="11">
        <name>Zn(2+)</name>
        <dbReference type="ChEBI" id="CHEBI:29105"/>
    </cofactor>
    <text evidence="11">Binds 1 zinc ion per subunit.</text>
</comment>
<dbReference type="Proteomes" id="UP000634136">
    <property type="component" value="Unassembled WGS sequence"/>
</dbReference>
<dbReference type="PANTHER" id="PTHR11607">
    <property type="entry name" value="ALPHA-MANNOSIDASE"/>
    <property type="match status" value="1"/>
</dbReference>
<dbReference type="Gene3D" id="2.70.98.30">
    <property type="entry name" value="Golgi alpha-mannosidase II, domain 4"/>
    <property type="match status" value="1"/>
</dbReference>
<dbReference type="InterPro" id="IPR050843">
    <property type="entry name" value="Glycosyl_Hydrlase_38"/>
</dbReference>
<dbReference type="Pfam" id="PF17677">
    <property type="entry name" value="Glyco_hydro38C2"/>
    <property type="match status" value="1"/>
</dbReference>
<evidence type="ECO:0000256" key="5">
    <source>
        <dbReference type="ARBA" id="ARBA00022729"/>
    </source>
</evidence>
<gene>
    <name evidence="13" type="ORF">G2W53_020135</name>
</gene>
<evidence type="ECO:0000256" key="8">
    <source>
        <dbReference type="ARBA" id="ARBA00023157"/>
    </source>
</evidence>
<dbReference type="GO" id="GO:0006013">
    <property type="term" value="P:mannose metabolic process"/>
    <property type="evidence" value="ECO:0007669"/>
    <property type="project" value="InterPro"/>
</dbReference>
<dbReference type="SMART" id="SM00872">
    <property type="entry name" value="Alpha-mann_mid"/>
    <property type="match status" value="1"/>
</dbReference>
<evidence type="ECO:0000256" key="1">
    <source>
        <dbReference type="ARBA" id="ARBA00000365"/>
    </source>
</evidence>
<comment type="similarity">
    <text evidence="2 11">Belongs to the glycosyl hydrolase 38 family.</text>
</comment>
<dbReference type="GO" id="GO:0046872">
    <property type="term" value="F:metal ion binding"/>
    <property type="evidence" value="ECO:0007669"/>
    <property type="project" value="UniProtKB-KW"/>
</dbReference>
<dbReference type="Gene3D" id="1.20.1270.50">
    <property type="entry name" value="Glycoside hydrolase family 38, central domain"/>
    <property type="match status" value="2"/>
</dbReference>
<evidence type="ECO:0000259" key="12">
    <source>
        <dbReference type="SMART" id="SM00872"/>
    </source>
</evidence>
<dbReference type="CDD" id="cd10810">
    <property type="entry name" value="GH38N_AMII_LAM_like"/>
    <property type="match status" value="1"/>
</dbReference>
<dbReference type="InterPro" id="IPR041147">
    <property type="entry name" value="GH38_C"/>
</dbReference>
<evidence type="ECO:0000256" key="2">
    <source>
        <dbReference type="ARBA" id="ARBA00009792"/>
    </source>
</evidence>
<dbReference type="Pfam" id="PF01074">
    <property type="entry name" value="Glyco_hydro_38N"/>
    <property type="match status" value="1"/>
</dbReference>
<comment type="caution">
    <text evidence="13">The sequence shown here is derived from an EMBL/GenBank/DDBJ whole genome shotgun (WGS) entry which is preliminary data.</text>
</comment>
<dbReference type="Pfam" id="PF07748">
    <property type="entry name" value="Glyco_hydro_38C"/>
    <property type="match status" value="1"/>
</dbReference>
<name>A0A834TZ71_9FABA</name>
<dbReference type="FunFam" id="2.60.40.1360:FF:000001">
    <property type="entry name" value="Alpha-mannosidase"/>
    <property type="match status" value="1"/>
</dbReference>
<sequence>MGMRAALLASHILLLCFYGSLVCAKYNRYNTASGIVEGKLNVHLVPHSHDDVGWLKTVDQYYVGSNNSIQGACVENVLDSLLMSLPRDPNRKFVYAEMAFFHRWWVEQSPETQEQMTKLVNAGQLEFVNGGWCMHDEATCHYIDMIDQTTLGHRFIKDQFNKVPRAGWQIDPFGHSAIQAYLLGAELGFDSVHFARIDYQDRAVRKNNKTLEVVWRGSNTFGSSAQIFANAFPVHYSPPTGFHFEVDDDYVPVQDDPLLFDYNVEQRVNDFIDAAITQANVTRTNHIMWTMGDDFMYQNAETWFKQMDKLIHYVNKDGRVNALYSTPSLYTDAKNAAKQSWPLKTDDYFPYADGADSYWTGFFTSRPALKRYVRMLSGYYLAARQLEFFVGKKPALGNTFDLGDALGTAQHHDAVTGTAKQHTTDDYAKRLAIGATKAEALVSSSLACLASKKPGSQCSAPTSTFSQCQLLNISYCPPTEANIPAAKNLVLVVYNPLGWNRTDIIRIPVQDANLIVKDSSGNNVVTQFVEIDNVTLNLRKLYVKAYLGLSPKEAPKFWLIFQASVPPLGWSTYFISKSSAKNRRNGILSSSSNPKSENIEIGPGNLKLSFSSTSGQLKRMYNSRTGVDVPVQQSYLWYGSSSDQGQASGAYIFRPDGARPTIVSRSVPIKVIRGTVVHEVHQQFSSWINQVTRLYKDKEHAEIEYTIGPIPTEDQVGKEVITQMTANMVTNKDFYTDSNGRDFLKRIRDFREDWPLQVTQPVAGNYYPINLGIYTKDKKTEFSVLVDRAAGGASIHDGEVELMLHRRILFDDGRGVGEALDEQVCINDTCQGLTVRGNYYISIDKVGAGARWRRTTGQEIYSPFLLAFAHDTLENWKSSYFTEGTVMDPNYSLPKNVALITLQELDDGSVILRLAHLYEPSEDAEYSTLSKVELKKLFANKTIKELKEMSLSTNQEKSEIKKLSWKVEGDKGQEAEAVRGGPVKMSDLIVELGPMEIRTFLLKF</sequence>
<dbReference type="InterPro" id="IPR011013">
    <property type="entry name" value="Gal_mutarotase_sf_dom"/>
</dbReference>
<evidence type="ECO:0000256" key="11">
    <source>
        <dbReference type="RuleBase" id="RU361199"/>
    </source>
</evidence>
<evidence type="ECO:0000256" key="9">
    <source>
        <dbReference type="ARBA" id="ARBA00023180"/>
    </source>
</evidence>
<comment type="catalytic activity">
    <reaction evidence="1">
        <text>Hydrolysis of terminal, non-reducing alpha-D-mannose residues in alpha-D-mannosides.</text>
        <dbReference type="EC" id="3.2.1.24"/>
    </reaction>
</comment>
<protein>
    <recommendedName>
        <fullName evidence="3 11">Alpha-mannosidase</fullName>
        <ecNumber evidence="11">3.2.1.-</ecNumber>
    </recommendedName>
</protein>
<proteinExistence type="inferred from homology"/>
<feature type="signal peptide" evidence="11">
    <location>
        <begin position="1"/>
        <end position="24"/>
    </location>
</feature>
<dbReference type="EMBL" id="JAAIUW010000006">
    <property type="protein sequence ID" value="KAF7828971.1"/>
    <property type="molecule type" value="Genomic_DNA"/>
</dbReference>
<evidence type="ECO:0000313" key="14">
    <source>
        <dbReference type="Proteomes" id="UP000634136"/>
    </source>
</evidence>
<dbReference type="FunFam" id="1.20.1270.50:FF:000002">
    <property type="entry name" value="Alpha-mannosidase"/>
    <property type="match status" value="1"/>
</dbReference>
<dbReference type="FunFam" id="2.70.98.30:FF:000004">
    <property type="entry name" value="Alpha-mannosidase"/>
    <property type="match status" value="1"/>
</dbReference>
<dbReference type="Pfam" id="PF09261">
    <property type="entry name" value="Alpha-mann_mid"/>
    <property type="match status" value="1"/>
</dbReference>
<keyword evidence="10 11" id="KW-0326">Glycosidase</keyword>
<dbReference type="GO" id="GO:0004559">
    <property type="term" value="F:alpha-mannosidase activity"/>
    <property type="evidence" value="ECO:0007669"/>
    <property type="project" value="UniProtKB-EC"/>
</dbReference>
<evidence type="ECO:0000256" key="10">
    <source>
        <dbReference type="ARBA" id="ARBA00023295"/>
    </source>
</evidence>
<dbReference type="InterPro" id="IPR013780">
    <property type="entry name" value="Glyco_hydro_b"/>
</dbReference>
<keyword evidence="8" id="KW-1015">Disulfide bond</keyword>
<dbReference type="PANTHER" id="PTHR11607:SF61">
    <property type="entry name" value="ALPHA-MANNOSIDASE"/>
    <property type="match status" value="1"/>
</dbReference>